<dbReference type="Proteomes" id="UP000595895">
    <property type="component" value="Chromosome"/>
</dbReference>
<sequence>MTEERVDGADGAATAEATATASASGQRQWASIVSALRRGCLLTLLASIGLFCWWRYTNVAPPGHTYLAALAGLTVLIPVIWLSGIDGYESKRGLVVRLLLMAALGAVLAKLLKANLMEDIQTFKLVPHESSALLAAGVSYTAALMADLTRRWLQSNPRSDTYPELSRPWQLAVAALPAVLMLANVASPFALLRFDRSVTVPTPAALPQMPSSVTGEVAWTLSTDEVEDVVAGAAGPVLIKRDGAYGINPEDGSITWSYRLPGTTVMNEDREECGQDRPVVSPDRRHLALRLVAKDARDKERRATHLVVLDTSTGAVTLKRRSAYGYSVQLTDSVVADGPQVVRLSDGRTLWQIKLPEKPGQKHGARGDADDNGPEFCGFSGQGGHATLLVPAAEQADSFSLDLFSESGSKVGEVTGVVEDPWSGGSQVRGGWIAQWDDPVAAREALKSQEAQDELIDGAPAHAVNVDALAAGEATPVPLGTVSGLNTGMTMRSGDLCLMGRRRDGRVDAHDPLRQQFVNVVSVLRADTGQVHPGNQDPGTAAASLTFEEVQDGGGRLHLLPGDGSAGTTIEIPTTAGAHFPSFPMPPAHDIGGRPSKELRMLNSPGAVLVISKVGYSQPGYSTIYRVYGIRSK</sequence>
<feature type="transmembrane region" description="Helical" evidence="1">
    <location>
        <begin position="63"/>
        <end position="82"/>
    </location>
</feature>
<evidence type="ECO:0000313" key="3">
    <source>
        <dbReference type="Proteomes" id="UP000595895"/>
    </source>
</evidence>
<proteinExistence type="predicted"/>
<dbReference type="Gene3D" id="2.130.10.10">
    <property type="entry name" value="YVTN repeat-like/Quinoprotein amine dehydrogenase"/>
    <property type="match status" value="1"/>
</dbReference>
<dbReference type="RefSeq" id="WP_200276029.1">
    <property type="nucleotide sequence ID" value="NZ_CP066802.1"/>
</dbReference>
<keyword evidence="1" id="KW-1133">Transmembrane helix</keyword>
<protein>
    <submittedName>
        <fullName evidence="2">Uncharacterized protein</fullName>
    </submittedName>
</protein>
<reference evidence="2 3" key="1">
    <citation type="submission" date="2020-12" db="EMBL/GenBank/DDBJ databases">
        <authorList>
            <person name="Zhou J."/>
        </authorList>
    </citation>
    <scope>NUCLEOTIDE SEQUENCE [LARGE SCALE GENOMIC DNA]</scope>
    <source>
        <strain evidence="2 3">CCUG 61299</strain>
    </source>
</reference>
<dbReference type="AlphaFoldDB" id="A0A7T7M9X3"/>
<keyword evidence="3" id="KW-1185">Reference proteome</keyword>
<dbReference type="InterPro" id="IPR011047">
    <property type="entry name" value="Quinoprotein_ADH-like_sf"/>
</dbReference>
<keyword evidence="1" id="KW-0812">Transmembrane</keyword>
<feature type="transmembrane region" description="Helical" evidence="1">
    <location>
        <begin position="39"/>
        <end position="57"/>
    </location>
</feature>
<evidence type="ECO:0000313" key="2">
    <source>
        <dbReference type="EMBL" id="QQM67435.1"/>
    </source>
</evidence>
<evidence type="ECO:0000256" key="1">
    <source>
        <dbReference type="SAM" id="Phobius"/>
    </source>
</evidence>
<gene>
    <name evidence="2" type="ORF">JG540_00520</name>
</gene>
<feature type="transmembrane region" description="Helical" evidence="1">
    <location>
        <begin position="94"/>
        <end position="112"/>
    </location>
</feature>
<keyword evidence="1" id="KW-0472">Membrane</keyword>
<dbReference type="KEGG" id="awe:JG540_00520"/>
<organism evidence="2 3">
    <name type="scientific">Actinomyces weissii</name>
    <dbReference type="NCBI Taxonomy" id="675090"/>
    <lineage>
        <taxon>Bacteria</taxon>
        <taxon>Bacillati</taxon>
        <taxon>Actinomycetota</taxon>
        <taxon>Actinomycetes</taxon>
        <taxon>Actinomycetales</taxon>
        <taxon>Actinomycetaceae</taxon>
        <taxon>Actinomyces</taxon>
    </lineage>
</organism>
<accession>A0A7T7M9X3</accession>
<dbReference type="EMBL" id="CP066802">
    <property type="protein sequence ID" value="QQM67435.1"/>
    <property type="molecule type" value="Genomic_DNA"/>
</dbReference>
<name>A0A7T7M9X3_9ACTO</name>
<dbReference type="SUPFAM" id="SSF50998">
    <property type="entry name" value="Quinoprotein alcohol dehydrogenase-like"/>
    <property type="match status" value="1"/>
</dbReference>
<dbReference type="InterPro" id="IPR015943">
    <property type="entry name" value="WD40/YVTN_repeat-like_dom_sf"/>
</dbReference>